<dbReference type="Proteomes" id="UP000320672">
    <property type="component" value="Chromosome"/>
</dbReference>
<keyword evidence="1" id="KW-1133">Transmembrane helix</keyword>
<organism evidence="2 3">
    <name type="scientific">Roseimaritima multifibrata</name>
    <dbReference type="NCBI Taxonomy" id="1930274"/>
    <lineage>
        <taxon>Bacteria</taxon>
        <taxon>Pseudomonadati</taxon>
        <taxon>Planctomycetota</taxon>
        <taxon>Planctomycetia</taxon>
        <taxon>Pirellulales</taxon>
        <taxon>Pirellulaceae</taxon>
        <taxon>Roseimaritima</taxon>
    </lineage>
</organism>
<evidence type="ECO:0000256" key="1">
    <source>
        <dbReference type="SAM" id="Phobius"/>
    </source>
</evidence>
<keyword evidence="1" id="KW-0812">Transmembrane</keyword>
<keyword evidence="1" id="KW-0472">Membrane</keyword>
<proteinExistence type="predicted"/>
<dbReference type="RefSeq" id="WP_145350121.1">
    <property type="nucleotide sequence ID" value="NZ_CP036262.1"/>
</dbReference>
<dbReference type="OrthoDB" id="281795at2"/>
<evidence type="ECO:0000313" key="3">
    <source>
        <dbReference type="Proteomes" id="UP000320672"/>
    </source>
</evidence>
<accession>A0A517MAP1</accession>
<gene>
    <name evidence="2" type="ORF">FF011L_06860</name>
</gene>
<sequence length="148" mass="15885">MRPGPQVSSRALTLSLMGASLLTLTLLVLYSLFYGSGHDNPLPVQVTLDRRPVEALGGRGAVLTEVVVVENTADFDLPLLTLDLNGQYFLYQASPLKSGETLVLPQGIFKTKSNQTFVPGRYPITEVNVTAQLPSGARGVAEVGFPEK</sequence>
<name>A0A517MAP1_9BACT</name>
<feature type="transmembrane region" description="Helical" evidence="1">
    <location>
        <begin position="12"/>
        <end position="33"/>
    </location>
</feature>
<keyword evidence="3" id="KW-1185">Reference proteome</keyword>
<dbReference type="EMBL" id="CP036262">
    <property type="protein sequence ID" value="QDS91950.1"/>
    <property type="molecule type" value="Genomic_DNA"/>
</dbReference>
<protein>
    <submittedName>
        <fullName evidence="2">Uncharacterized protein</fullName>
    </submittedName>
</protein>
<dbReference type="KEGG" id="rml:FF011L_06860"/>
<dbReference type="AlphaFoldDB" id="A0A517MAP1"/>
<evidence type="ECO:0000313" key="2">
    <source>
        <dbReference type="EMBL" id="QDS91950.1"/>
    </source>
</evidence>
<reference evidence="2 3" key="1">
    <citation type="submission" date="2019-02" db="EMBL/GenBank/DDBJ databases">
        <title>Deep-cultivation of Planctomycetes and their phenomic and genomic characterization uncovers novel biology.</title>
        <authorList>
            <person name="Wiegand S."/>
            <person name="Jogler M."/>
            <person name="Boedeker C."/>
            <person name="Pinto D."/>
            <person name="Vollmers J."/>
            <person name="Rivas-Marin E."/>
            <person name="Kohn T."/>
            <person name="Peeters S.H."/>
            <person name="Heuer A."/>
            <person name="Rast P."/>
            <person name="Oberbeckmann S."/>
            <person name="Bunk B."/>
            <person name="Jeske O."/>
            <person name="Meyerdierks A."/>
            <person name="Storesund J.E."/>
            <person name="Kallscheuer N."/>
            <person name="Luecker S."/>
            <person name="Lage O.M."/>
            <person name="Pohl T."/>
            <person name="Merkel B.J."/>
            <person name="Hornburger P."/>
            <person name="Mueller R.-W."/>
            <person name="Bruemmer F."/>
            <person name="Labrenz M."/>
            <person name="Spormann A.M."/>
            <person name="Op den Camp H."/>
            <person name="Overmann J."/>
            <person name="Amann R."/>
            <person name="Jetten M.S.M."/>
            <person name="Mascher T."/>
            <person name="Medema M.H."/>
            <person name="Devos D.P."/>
            <person name="Kaster A.-K."/>
            <person name="Ovreas L."/>
            <person name="Rohde M."/>
            <person name="Galperin M.Y."/>
            <person name="Jogler C."/>
        </authorList>
    </citation>
    <scope>NUCLEOTIDE SEQUENCE [LARGE SCALE GENOMIC DNA]</scope>
    <source>
        <strain evidence="2 3">FF011L</strain>
    </source>
</reference>